<protein>
    <submittedName>
        <fullName evidence="2">Uncharacterized protein</fullName>
    </submittedName>
</protein>
<evidence type="ECO:0000313" key="3">
    <source>
        <dbReference type="Proteomes" id="UP000321954"/>
    </source>
</evidence>
<dbReference type="OrthoDB" id="1426903at2"/>
<dbReference type="Proteomes" id="UP000321954">
    <property type="component" value="Chromosome"/>
</dbReference>
<keyword evidence="1" id="KW-0732">Signal</keyword>
<evidence type="ECO:0000256" key="1">
    <source>
        <dbReference type="SAM" id="SignalP"/>
    </source>
</evidence>
<gene>
    <name evidence="2" type="ORF">FK178_01135</name>
</gene>
<dbReference type="EMBL" id="CP042476">
    <property type="protein sequence ID" value="QED36406.1"/>
    <property type="molecule type" value="Genomic_DNA"/>
</dbReference>
<feature type="signal peptide" evidence="1">
    <location>
        <begin position="1"/>
        <end position="23"/>
    </location>
</feature>
<organism evidence="2 3">
    <name type="scientific">Antarcticibacterium arcticum</name>
    <dbReference type="NCBI Taxonomy" id="2585771"/>
    <lineage>
        <taxon>Bacteria</taxon>
        <taxon>Pseudomonadati</taxon>
        <taxon>Bacteroidota</taxon>
        <taxon>Flavobacteriia</taxon>
        <taxon>Flavobacteriales</taxon>
        <taxon>Flavobacteriaceae</taxon>
        <taxon>Antarcticibacterium</taxon>
    </lineage>
</organism>
<dbReference type="KEGG" id="anp:FK178_01135"/>
<proteinExistence type="predicted"/>
<accession>A0A5B8YJ39</accession>
<evidence type="ECO:0000313" key="2">
    <source>
        <dbReference type="EMBL" id="QED36406.1"/>
    </source>
</evidence>
<reference evidence="2 3" key="1">
    <citation type="submission" date="2019-08" db="EMBL/GenBank/DDBJ databases">
        <title>Antarcticibacterium arcticum sp. nov., a bacterium isolated from marine sediment of the Canadian Beaufort Sea.</title>
        <authorList>
            <person name="Lee Y.M."/>
            <person name="Baek K."/>
            <person name="Lee D.-H."/>
            <person name="Shin S.C."/>
            <person name="Jin Y.K."/>
            <person name="Park Y."/>
        </authorList>
    </citation>
    <scope>NUCLEOTIDE SEQUENCE [LARGE SCALE GENOMIC DNA]</scope>
    <source>
        <strain evidence="2 3">PAMC 28998</strain>
    </source>
</reference>
<sequence>MKTTKITGFLLFLLLISFMGIQAQEEKDMQMFLVHEDRTKPAMAKKHETIDKELIGAMKKNEVRDFSWITLVTEDFRYIYISPLENMAALDQDPFASLSQKIGQRETKRIFDKYKDTYDEHGDYILILDKKQSYQPGGINTTPVGKNYRHITMYHYTPANASKAEDLANRFLALYTKKNSQMDYRLYRSGFGVMGSFFWVVTAAESPEDFERMREDNRELLGQEGESLFDQLSQTVSRIEIIRGYIRPDLGYQPGN</sequence>
<keyword evidence="3" id="KW-1185">Reference proteome</keyword>
<feature type="chain" id="PRO_5022818754" evidence="1">
    <location>
        <begin position="24"/>
        <end position="256"/>
    </location>
</feature>
<dbReference type="RefSeq" id="WP_146830181.1">
    <property type="nucleotide sequence ID" value="NZ_CP042476.1"/>
</dbReference>
<name>A0A5B8YJ39_9FLAO</name>
<dbReference type="AlphaFoldDB" id="A0A5B8YJ39"/>